<proteinExistence type="predicted"/>
<evidence type="ECO:0000313" key="2">
    <source>
        <dbReference type="Proteomes" id="UP000604825"/>
    </source>
</evidence>
<evidence type="ECO:0000313" key="1">
    <source>
        <dbReference type="EMBL" id="CAD6245473.1"/>
    </source>
</evidence>
<keyword evidence="2" id="KW-1185">Reference proteome</keyword>
<name>A0A811PQ89_9POAL</name>
<dbReference type="Proteomes" id="UP000604825">
    <property type="component" value="Unassembled WGS sequence"/>
</dbReference>
<dbReference type="AlphaFoldDB" id="A0A811PQ89"/>
<dbReference type="EMBL" id="CAJGYO010000007">
    <property type="protein sequence ID" value="CAD6245473.1"/>
    <property type="molecule type" value="Genomic_DNA"/>
</dbReference>
<dbReference type="OrthoDB" id="636868at2759"/>
<reference evidence="1" key="1">
    <citation type="submission" date="2020-10" db="EMBL/GenBank/DDBJ databases">
        <authorList>
            <person name="Han B."/>
            <person name="Lu T."/>
            <person name="Zhao Q."/>
            <person name="Huang X."/>
            <person name="Zhao Y."/>
        </authorList>
    </citation>
    <scope>NUCLEOTIDE SEQUENCE</scope>
</reference>
<organism evidence="1 2">
    <name type="scientific">Miscanthus lutarioriparius</name>
    <dbReference type="NCBI Taxonomy" id="422564"/>
    <lineage>
        <taxon>Eukaryota</taxon>
        <taxon>Viridiplantae</taxon>
        <taxon>Streptophyta</taxon>
        <taxon>Embryophyta</taxon>
        <taxon>Tracheophyta</taxon>
        <taxon>Spermatophyta</taxon>
        <taxon>Magnoliopsida</taxon>
        <taxon>Liliopsida</taxon>
        <taxon>Poales</taxon>
        <taxon>Poaceae</taxon>
        <taxon>PACMAD clade</taxon>
        <taxon>Panicoideae</taxon>
        <taxon>Andropogonodae</taxon>
        <taxon>Andropogoneae</taxon>
        <taxon>Saccharinae</taxon>
        <taxon>Miscanthus</taxon>
    </lineage>
</organism>
<protein>
    <submittedName>
        <fullName evidence="1">Uncharacterized protein</fullName>
    </submittedName>
</protein>
<sequence>MALHNFIRESRIADREFDACDADENYNPMPSSSASAWPEDEPLVEDVNMNAFRDELAHALFHGV</sequence>
<comment type="caution">
    <text evidence="1">The sequence shown here is derived from an EMBL/GenBank/DDBJ whole genome shotgun (WGS) entry which is preliminary data.</text>
</comment>
<gene>
    <name evidence="1" type="ORF">NCGR_LOCUS29778</name>
</gene>
<accession>A0A811PQ89</accession>